<evidence type="ECO:0000256" key="1">
    <source>
        <dbReference type="SAM" id="MobiDB-lite"/>
    </source>
</evidence>
<evidence type="ECO:0000313" key="4">
    <source>
        <dbReference type="Proteomes" id="UP000199323"/>
    </source>
</evidence>
<dbReference type="SUPFAM" id="SSF55811">
    <property type="entry name" value="Nudix"/>
    <property type="match status" value="1"/>
</dbReference>
<dbReference type="Gene3D" id="3.90.79.10">
    <property type="entry name" value="Nucleoside Triphosphate Pyrophosphohydrolase"/>
    <property type="match status" value="1"/>
</dbReference>
<evidence type="ECO:0000313" key="3">
    <source>
        <dbReference type="EMBL" id="SFE43766.1"/>
    </source>
</evidence>
<dbReference type="Pfam" id="PF00293">
    <property type="entry name" value="NUDIX"/>
    <property type="match status" value="1"/>
</dbReference>
<feature type="compositionally biased region" description="Basic and acidic residues" evidence="1">
    <location>
        <begin position="46"/>
        <end position="61"/>
    </location>
</feature>
<organism evidence="3 4">
    <name type="scientific">Actinacidiphila alni</name>
    <dbReference type="NCBI Taxonomy" id="380248"/>
    <lineage>
        <taxon>Bacteria</taxon>
        <taxon>Bacillati</taxon>
        <taxon>Actinomycetota</taxon>
        <taxon>Actinomycetes</taxon>
        <taxon>Kitasatosporales</taxon>
        <taxon>Streptomycetaceae</taxon>
        <taxon>Actinacidiphila</taxon>
    </lineage>
</organism>
<dbReference type="PROSITE" id="PS51462">
    <property type="entry name" value="NUDIX"/>
    <property type="match status" value="1"/>
</dbReference>
<sequence length="150" mass="16783">MPYQPPVWPVHVKAVVLDAEGRVLLSKNDREEWELPGGPLDSGDAETGRRPDASPESAVERHVLERTGLLVEADALIDDGVWILETTPVERSLIVTYGCSLLPPDQPPPDPEDRIGDDHKGHALVRLDRVRDLEMAAPYKRAILSWSRRR</sequence>
<dbReference type="EMBL" id="FONG01000003">
    <property type="protein sequence ID" value="SFE43766.1"/>
    <property type="molecule type" value="Genomic_DNA"/>
</dbReference>
<evidence type="ECO:0000259" key="2">
    <source>
        <dbReference type="PROSITE" id="PS51462"/>
    </source>
</evidence>
<dbReference type="STRING" id="380248.SAMN05216251_103102"/>
<dbReference type="Proteomes" id="UP000199323">
    <property type="component" value="Unassembled WGS sequence"/>
</dbReference>
<keyword evidence="4" id="KW-1185">Reference proteome</keyword>
<reference evidence="3 4" key="1">
    <citation type="submission" date="2016-10" db="EMBL/GenBank/DDBJ databases">
        <authorList>
            <person name="de Groot N.N."/>
        </authorList>
    </citation>
    <scope>NUCLEOTIDE SEQUENCE [LARGE SCALE GENOMIC DNA]</scope>
    <source>
        <strain evidence="3 4">CGMCC 4.3510</strain>
    </source>
</reference>
<name>A0A1I2AIP4_9ACTN</name>
<dbReference type="InterPro" id="IPR000086">
    <property type="entry name" value="NUDIX_hydrolase_dom"/>
</dbReference>
<feature type="domain" description="Nudix hydrolase" evidence="2">
    <location>
        <begin position="7"/>
        <end position="149"/>
    </location>
</feature>
<accession>A0A1I2AIP4</accession>
<dbReference type="AlphaFoldDB" id="A0A1I2AIP4"/>
<dbReference type="InterPro" id="IPR015797">
    <property type="entry name" value="NUDIX_hydrolase-like_dom_sf"/>
</dbReference>
<dbReference type="OrthoDB" id="9804442at2"/>
<gene>
    <name evidence="3" type="ORF">SAMN05216251_103102</name>
</gene>
<proteinExistence type="predicted"/>
<protein>
    <submittedName>
        <fullName evidence="3">NUDIX domain-containing protein</fullName>
    </submittedName>
</protein>
<feature type="region of interest" description="Disordered" evidence="1">
    <location>
        <begin position="30"/>
        <end position="61"/>
    </location>
</feature>
<dbReference type="RefSeq" id="WP_093712354.1">
    <property type="nucleotide sequence ID" value="NZ_FONG01000003.1"/>
</dbReference>